<dbReference type="Proteomes" id="UP001160148">
    <property type="component" value="Unassembled WGS sequence"/>
</dbReference>
<comment type="caution">
    <text evidence="2">The sequence shown here is derived from an EMBL/GenBank/DDBJ whole genome shotgun (WGS) entry which is preliminary data.</text>
</comment>
<dbReference type="Pfam" id="PF14529">
    <property type="entry name" value="Exo_endo_phos_2"/>
    <property type="match status" value="1"/>
</dbReference>
<feature type="domain" description="Endonuclease/exonuclease/phosphatase" evidence="1">
    <location>
        <begin position="101"/>
        <end position="221"/>
    </location>
</feature>
<dbReference type="AlphaFoldDB" id="A0AAV0Y3B1"/>
<dbReference type="Gene3D" id="3.60.10.10">
    <property type="entry name" value="Endonuclease/exonuclease/phosphatase"/>
    <property type="match status" value="1"/>
</dbReference>
<sequence>MNSSTYCVAQLNMNLVPDQILDYRRANGVEVLLLQEVPTSGNRLVGFDYSAVRTVLSCKEGSARAAIVVLNQDIEVVALKGLSDRHFAVASLRKRHGQAVVFVSAYFKYSIQTHIFTARLGGILDRIDQDVVIGADVNAHSPQRFSRPGNNTGSARGTHVESLIAEKHLTVNNQPGRLVTYERHGMGSSNIDVTLTRGGSLVNSVSEWDVLDITDSDHRTIRFKIRIGSGPETGLQY</sequence>
<reference evidence="2 3" key="1">
    <citation type="submission" date="2023-01" db="EMBL/GenBank/DDBJ databases">
        <authorList>
            <person name="Whitehead M."/>
        </authorList>
    </citation>
    <scope>NUCLEOTIDE SEQUENCE [LARGE SCALE GENOMIC DNA]</scope>
</reference>
<proteinExistence type="predicted"/>
<dbReference type="EMBL" id="CARXXK010001306">
    <property type="protein sequence ID" value="CAI6375300.1"/>
    <property type="molecule type" value="Genomic_DNA"/>
</dbReference>
<accession>A0AAV0Y3B1</accession>
<dbReference type="SUPFAM" id="SSF56219">
    <property type="entry name" value="DNase I-like"/>
    <property type="match status" value="1"/>
</dbReference>
<protein>
    <recommendedName>
        <fullName evidence="1">Endonuclease/exonuclease/phosphatase domain-containing protein</fullName>
    </recommendedName>
</protein>
<evidence type="ECO:0000313" key="2">
    <source>
        <dbReference type="EMBL" id="CAI6375300.1"/>
    </source>
</evidence>
<gene>
    <name evidence="2" type="ORF">MEUPH1_LOCUS28821</name>
</gene>
<evidence type="ECO:0000259" key="1">
    <source>
        <dbReference type="Pfam" id="PF14529"/>
    </source>
</evidence>
<dbReference type="GO" id="GO:0003824">
    <property type="term" value="F:catalytic activity"/>
    <property type="evidence" value="ECO:0007669"/>
    <property type="project" value="InterPro"/>
</dbReference>
<keyword evidence="3" id="KW-1185">Reference proteome</keyword>
<dbReference type="InterPro" id="IPR005135">
    <property type="entry name" value="Endo/exonuclease/phosphatase"/>
</dbReference>
<name>A0AAV0Y3B1_9HEMI</name>
<evidence type="ECO:0000313" key="3">
    <source>
        <dbReference type="Proteomes" id="UP001160148"/>
    </source>
</evidence>
<organism evidence="2 3">
    <name type="scientific">Macrosiphum euphorbiae</name>
    <name type="common">potato aphid</name>
    <dbReference type="NCBI Taxonomy" id="13131"/>
    <lineage>
        <taxon>Eukaryota</taxon>
        <taxon>Metazoa</taxon>
        <taxon>Ecdysozoa</taxon>
        <taxon>Arthropoda</taxon>
        <taxon>Hexapoda</taxon>
        <taxon>Insecta</taxon>
        <taxon>Pterygota</taxon>
        <taxon>Neoptera</taxon>
        <taxon>Paraneoptera</taxon>
        <taxon>Hemiptera</taxon>
        <taxon>Sternorrhyncha</taxon>
        <taxon>Aphidomorpha</taxon>
        <taxon>Aphidoidea</taxon>
        <taxon>Aphididae</taxon>
        <taxon>Macrosiphini</taxon>
        <taxon>Macrosiphum</taxon>
    </lineage>
</organism>
<dbReference type="InterPro" id="IPR036691">
    <property type="entry name" value="Endo/exonu/phosph_ase_sf"/>
</dbReference>